<evidence type="ECO:0000256" key="1">
    <source>
        <dbReference type="ARBA" id="ARBA00011975"/>
    </source>
</evidence>
<keyword evidence="2 8" id="KW-0489">Methyltransferase</keyword>
<dbReference type="PANTHER" id="PTHR46098">
    <property type="entry name" value="TRNA (CYTOSINE(38)-C(5))-METHYLTRANSFERASE"/>
    <property type="match status" value="1"/>
</dbReference>
<dbReference type="Proteomes" id="UP000053235">
    <property type="component" value="Unassembled WGS sequence"/>
</dbReference>
<evidence type="ECO:0000313" key="8">
    <source>
        <dbReference type="EMBL" id="CTQ77423.1"/>
    </source>
</evidence>
<protein>
    <recommendedName>
        <fullName evidence="1">DNA (cytosine-5-)-methyltransferase</fullName>
        <ecNumber evidence="1">2.1.1.37</ecNumber>
    </recommendedName>
</protein>
<dbReference type="Gene3D" id="3.40.50.150">
    <property type="entry name" value="Vaccinia Virus protein VP39"/>
    <property type="match status" value="1"/>
</dbReference>
<sequence length="268" mass="29460">MLTSRQNVHTLVARMEDKALDNAPVWSDVKSFHGRPWAGKLHILSAGYPCQPFSSSGLRRGRDDPRHLWPDVARIIGETGPEWVFCENVEGHLDRGFEEVAGDLSELGYSVKAGLFSAAEVGASHIRKRLFILAHADNQPLLQPDRHFDQSGRVPVPAGNRSGWKPAQSRQHSSGLDGVLGTDEGHRPETGTDTSLPVFAPPPCDLEAWDAHLSRRLDLQPELFGLDDGLAYRVERSRAAGNGVVPLAAAYAFRTLKAAYLGLTDRRF</sequence>
<organism evidence="8 9">
    <name type="scientific">Roseibium alexandrii</name>
    <dbReference type="NCBI Taxonomy" id="388408"/>
    <lineage>
        <taxon>Bacteria</taxon>
        <taxon>Pseudomonadati</taxon>
        <taxon>Pseudomonadota</taxon>
        <taxon>Alphaproteobacteria</taxon>
        <taxon>Hyphomicrobiales</taxon>
        <taxon>Stappiaceae</taxon>
        <taxon>Roseibium</taxon>
    </lineage>
</organism>
<keyword evidence="3 8" id="KW-0808">Transferase</keyword>
<keyword evidence="5" id="KW-0680">Restriction system</keyword>
<dbReference type="Pfam" id="PF00145">
    <property type="entry name" value="DNA_methylase"/>
    <property type="match status" value="1"/>
</dbReference>
<evidence type="ECO:0000256" key="3">
    <source>
        <dbReference type="ARBA" id="ARBA00022679"/>
    </source>
</evidence>
<dbReference type="EC" id="2.1.1.37" evidence="1"/>
<dbReference type="InterPro" id="IPR029063">
    <property type="entry name" value="SAM-dependent_MTases_sf"/>
</dbReference>
<evidence type="ECO:0000256" key="7">
    <source>
        <dbReference type="SAM" id="MobiDB-lite"/>
    </source>
</evidence>
<dbReference type="InterPro" id="IPR001525">
    <property type="entry name" value="C5_MeTfrase"/>
</dbReference>
<dbReference type="OrthoDB" id="9813719at2"/>
<comment type="catalytic activity">
    <reaction evidence="6">
        <text>a 2'-deoxycytidine in DNA + S-adenosyl-L-methionine = a 5-methyl-2'-deoxycytidine in DNA + S-adenosyl-L-homocysteine + H(+)</text>
        <dbReference type="Rhea" id="RHEA:13681"/>
        <dbReference type="Rhea" id="RHEA-COMP:11369"/>
        <dbReference type="Rhea" id="RHEA-COMP:11370"/>
        <dbReference type="ChEBI" id="CHEBI:15378"/>
        <dbReference type="ChEBI" id="CHEBI:57856"/>
        <dbReference type="ChEBI" id="CHEBI:59789"/>
        <dbReference type="ChEBI" id="CHEBI:85452"/>
        <dbReference type="ChEBI" id="CHEBI:85454"/>
        <dbReference type="EC" id="2.1.1.37"/>
    </reaction>
</comment>
<dbReference type="AlphaFoldDB" id="A0A0M7AUE7"/>
<dbReference type="GO" id="GO:0009307">
    <property type="term" value="P:DNA restriction-modification system"/>
    <property type="evidence" value="ECO:0007669"/>
    <property type="project" value="UniProtKB-KW"/>
</dbReference>
<keyword evidence="9" id="KW-1185">Reference proteome</keyword>
<evidence type="ECO:0000256" key="5">
    <source>
        <dbReference type="ARBA" id="ARBA00022747"/>
    </source>
</evidence>
<keyword evidence="4" id="KW-0949">S-adenosyl-L-methionine</keyword>
<gene>
    <name evidence="8" type="primary">hhaIM</name>
    <name evidence="8" type="ORF">LAX5112_04905</name>
</gene>
<evidence type="ECO:0000256" key="4">
    <source>
        <dbReference type="ARBA" id="ARBA00022691"/>
    </source>
</evidence>
<reference evidence="9" key="1">
    <citation type="submission" date="2015-07" db="EMBL/GenBank/DDBJ databases">
        <authorList>
            <person name="Rodrigo-Torres Lidia"/>
            <person name="Arahal R.David."/>
        </authorList>
    </citation>
    <scope>NUCLEOTIDE SEQUENCE [LARGE SCALE GENOMIC DNA]</scope>
    <source>
        <strain evidence="9">CECT 5112</strain>
    </source>
</reference>
<dbReference type="PANTHER" id="PTHR46098:SF1">
    <property type="entry name" value="TRNA (CYTOSINE(38)-C(5))-METHYLTRANSFERASE"/>
    <property type="match status" value="1"/>
</dbReference>
<name>A0A0M7AUE7_9HYPH</name>
<accession>A0A0M7AUE7</accession>
<dbReference type="STRING" id="388408.LAX5112_04905"/>
<dbReference type="SUPFAM" id="SSF53335">
    <property type="entry name" value="S-adenosyl-L-methionine-dependent methyltransferases"/>
    <property type="match status" value="1"/>
</dbReference>
<dbReference type="RefSeq" id="WP_082429270.1">
    <property type="nucleotide sequence ID" value="NZ_CXWD01000034.1"/>
</dbReference>
<dbReference type="EMBL" id="CXWD01000034">
    <property type="protein sequence ID" value="CTQ77423.1"/>
    <property type="molecule type" value="Genomic_DNA"/>
</dbReference>
<evidence type="ECO:0000313" key="9">
    <source>
        <dbReference type="Proteomes" id="UP000053235"/>
    </source>
</evidence>
<evidence type="ECO:0000256" key="2">
    <source>
        <dbReference type="ARBA" id="ARBA00022603"/>
    </source>
</evidence>
<dbReference type="InterPro" id="IPR050750">
    <property type="entry name" value="C5-MTase"/>
</dbReference>
<dbReference type="GO" id="GO:0003886">
    <property type="term" value="F:DNA (cytosine-5-)-methyltransferase activity"/>
    <property type="evidence" value="ECO:0007669"/>
    <property type="project" value="UniProtKB-EC"/>
</dbReference>
<evidence type="ECO:0000256" key="6">
    <source>
        <dbReference type="ARBA" id="ARBA00047422"/>
    </source>
</evidence>
<dbReference type="GO" id="GO:0032259">
    <property type="term" value="P:methylation"/>
    <property type="evidence" value="ECO:0007669"/>
    <property type="project" value="UniProtKB-KW"/>
</dbReference>
<feature type="region of interest" description="Disordered" evidence="7">
    <location>
        <begin position="154"/>
        <end position="198"/>
    </location>
</feature>
<proteinExistence type="predicted"/>